<protein>
    <recommendedName>
        <fullName evidence="3">Reverse transcriptase domain-containing protein</fullName>
    </recommendedName>
</protein>
<accession>A0A0D6M355</accession>
<organism evidence="1 2">
    <name type="scientific">Ancylostoma ceylanicum</name>
    <dbReference type="NCBI Taxonomy" id="53326"/>
    <lineage>
        <taxon>Eukaryota</taxon>
        <taxon>Metazoa</taxon>
        <taxon>Ecdysozoa</taxon>
        <taxon>Nematoda</taxon>
        <taxon>Chromadorea</taxon>
        <taxon>Rhabditida</taxon>
        <taxon>Rhabditina</taxon>
        <taxon>Rhabditomorpha</taxon>
        <taxon>Strongyloidea</taxon>
        <taxon>Ancylostomatidae</taxon>
        <taxon>Ancylostomatinae</taxon>
        <taxon>Ancylostoma</taxon>
    </lineage>
</organism>
<dbReference type="Proteomes" id="UP000054495">
    <property type="component" value="Unassembled WGS sequence"/>
</dbReference>
<evidence type="ECO:0000313" key="2">
    <source>
        <dbReference type="Proteomes" id="UP000054495"/>
    </source>
</evidence>
<name>A0A0D6M355_9BILA</name>
<proteinExistence type="predicted"/>
<gene>
    <name evidence="1" type="ORF">ANCCEY_03002</name>
</gene>
<evidence type="ECO:0008006" key="3">
    <source>
        <dbReference type="Google" id="ProtNLM"/>
    </source>
</evidence>
<reference evidence="1 2" key="1">
    <citation type="submission" date="2013-05" db="EMBL/GenBank/DDBJ databases">
        <title>Draft genome of the parasitic nematode Anyclostoma ceylanicum.</title>
        <authorList>
            <person name="Mitreva M."/>
        </authorList>
    </citation>
    <scope>NUCLEOTIDE SEQUENCE [LARGE SCALE GENOMIC DNA]</scope>
</reference>
<evidence type="ECO:0000313" key="1">
    <source>
        <dbReference type="EMBL" id="EPB77918.1"/>
    </source>
</evidence>
<keyword evidence="2" id="KW-1185">Reference proteome</keyword>
<dbReference type="AlphaFoldDB" id="A0A0D6M355"/>
<sequence length="180" mass="21220">MLARVFTRYLLECKVPSQWKTSRIVLLYKKGNQQDISNYRPICLLILPFYDDITIDVRRGVRQGDTVSPKLFTAILEDVMRRLERDKMVLRVDNRLLQHLRFDDDLSGAYAGRLRRRVWKDRSPTEFNEDDVYEERMGPGCLILAQRNDHLRILQLRRGVNMMNDVAPELGKRKRAAWGA</sequence>
<dbReference type="EMBL" id="KE124825">
    <property type="protein sequence ID" value="EPB77918.1"/>
    <property type="molecule type" value="Genomic_DNA"/>
</dbReference>